<name>A0AA41QEF0_9MICO</name>
<feature type="domain" description="Activator of Hsp90 ATPase homologue 1/2-like C-terminal" evidence="2">
    <location>
        <begin position="20"/>
        <end position="146"/>
    </location>
</feature>
<protein>
    <submittedName>
        <fullName evidence="3">SRPBCC domain-containing protein</fullName>
    </submittedName>
</protein>
<dbReference type="Pfam" id="PF08327">
    <property type="entry name" value="AHSA1"/>
    <property type="match status" value="1"/>
</dbReference>
<dbReference type="Proteomes" id="UP001165405">
    <property type="component" value="Unassembled WGS sequence"/>
</dbReference>
<comment type="caution">
    <text evidence="3">The sequence shown here is derived from an EMBL/GenBank/DDBJ whole genome shotgun (WGS) entry which is preliminary data.</text>
</comment>
<reference evidence="3" key="1">
    <citation type="submission" date="2022-01" db="EMBL/GenBank/DDBJ databases">
        <title>Antribacter sp. nov., isolated from Guizhou of China.</title>
        <authorList>
            <person name="Chengliang C."/>
            <person name="Ya Z."/>
        </authorList>
    </citation>
    <scope>NUCLEOTIDE SEQUENCE</scope>
    <source>
        <strain evidence="3">KLBMP 9083</strain>
    </source>
</reference>
<dbReference type="InterPro" id="IPR023393">
    <property type="entry name" value="START-like_dom_sf"/>
</dbReference>
<dbReference type="InterPro" id="IPR013538">
    <property type="entry name" value="ASHA1/2-like_C"/>
</dbReference>
<evidence type="ECO:0000259" key="2">
    <source>
        <dbReference type="Pfam" id="PF08327"/>
    </source>
</evidence>
<comment type="similarity">
    <text evidence="1">Belongs to the AHA1 family.</text>
</comment>
<dbReference type="AlphaFoldDB" id="A0AA41QEF0"/>
<dbReference type="CDD" id="cd07814">
    <property type="entry name" value="SRPBCC_CalC_Aha1-like"/>
    <property type="match status" value="1"/>
</dbReference>
<keyword evidence="4" id="KW-1185">Reference proteome</keyword>
<organism evidence="3 4">
    <name type="scientific">Antribacter soli</name>
    <dbReference type="NCBI Taxonomy" id="2910976"/>
    <lineage>
        <taxon>Bacteria</taxon>
        <taxon>Bacillati</taxon>
        <taxon>Actinomycetota</taxon>
        <taxon>Actinomycetes</taxon>
        <taxon>Micrococcales</taxon>
        <taxon>Promicromonosporaceae</taxon>
        <taxon>Antribacter</taxon>
    </lineage>
</organism>
<dbReference type="EMBL" id="JAKGSG010000025">
    <property type="protein sequence ID" value="MCF4121101.1"/>
    <property type="molecule type" value="Genomic_DNA"/>
</dbReference>
<dbReference type="SUPFAM" id="SSF55961">
    <property type="entry name" value="Bet v1-like"/>
    <property type="match status" value="1"/>
</dbReference>
<dbReference type="RefSeq" id="WP_236088881.1">
    <property type="nucleotide sequence ID" value="NZ_JAKGSG010000025.1"/>
</dbReference>
<accession>A0AA41QEF0</accession>
<evidence type="ECO:0000313" key="3">
    <source>
        <dbReference type="EMBL" id="MCF4121101.1"/>
    </source>
</evidence>
<dbReference type="Gene3D" id="3.30.530.20">
    <property type="match status" value="1"/>
</dbReference>
<evidence type="ECO:0000256" key="1">
    <source>
        <dbReference type="ARBA" id="ARBA00006817"/>
    </source>
</evidence>
<gene>
    <name evidence="3" type="ORF">L1785_08910</name>
</gene>
<evidence type="ECO:0000313" key="4">
    <source>
        <dbReference type="Proteomes" id="UP001165405"/>
    </source>
</evidence>
<sequence>MSTTPNVPYRLEFSVEVPGTPEQVWQAIATAKGMSAWFAPTEMEEREGGSLHFTMGPEMGSDGHVTGWDPPRRLVYEEDWAALMGKDPDALSPLTSEFLVEAQSGGTCVVHVTTSGFGTGAAWESEFWDDLGPGWMPFFDNLRLYLAHFPGQEATQLEVSASHPGDAETLWSALHDALGLGDEGTAAEVRGATGTVERVGERQTLVRLTAPVPGMLNVFAWDEGDGKATAGVRAYLFSADAADYVQREAPAWQAWLQELSIPA</sequence>
<proteinExistence type="inferred from homology"/>